<dbReference type="OrthoDB" id="440755at2759"/>
<dbReference type="PANTHER" id="PTHR46396">
    <property type="entry name" value="PROTEIN O-LINKED-MANNOSE BETA-1,2-N-ACETYLGLUCOSAMINYLTRANSFERASE 1"/>
    <property type="match status" value="1"/>
</dbReference>
<comment type="subunit">
    <text evidence="15">Interacts with DAG1 (via O-linked mannose moiety). Interacts (via transmembrane domain) with FKTN; the interaction is direct and is required for normal location in Golgi membranes.</text>
</comment>
<dbReference type="InterPro" id="IPR039474">
    <property type="entry name" value="POMGNT1_PANDER-like"/>
</dbReference>
<comment type="function">
    <text evidence="17">Participates in O-mannosyl glycosylation by catalyzing the addition of N-acetylglucosamine to O-linked mannose on glycoproteins. Catalyzes the synthesis of the GlcNAc(beta1-2)Man(alpha1-)O-Ser/Thr moiety on alpha-dystroglycan and other O-mannosylated proteins, providing the necessary basis for the addition of further carbohydrate moieties. Is specific for alpha linked terminal mannose.</text>
</comment>
<evidence type="ECO:0000313" key="21">
    <source>
        <dbReference type="Proteomes" id="UP000594262"/>
    </source>
</evidence>
<feature type="region of interest" description="Disordered" evidence="18">
    <location>
        <begin position="42"/>
        <end position="63"/>
    </location>
</feature>
<dbReference type="GeneID" id="136802745"/>
<keyword evidence="6" id="KW-0808">Transferase</keyword>
<comment type="domain">
    <text evidence="17">The stem domain mediates specific interaction with beta-linked N-acetylglucosamine moieties of O-glycosylated proteins. It also interacts with its product, N-acetyl-beta-D-glucosaminyl-(1-&gt;2)-O-alpha-D-mannosylprotein.</text>
</comment>
<keyword evidence="8 17" id="KW-0479">Metal-binding</keyword>
<dbReference type="InterPro" id="IPR004139">
    <property type="entry name" value="Glyco_trans_13"/>
</dbReference>
<evidence type="ECO:0000256" key="5">
    <source>
        <dbReference type="ARBA" id="ARBA00022676"/>
    </source>
</evidence>
<evidence type="ECO:0000256" key="15">
    <source>
        <dbReference type="ARBA" id="ARBA00046887"/>
    </source>
</evidence>
<dbReference type="Proteomes" id="UP000594262">
    <property type="component" value="Unplaced"/>
</dbReference>
<evidence type="ECO:0000256" key="18">
    <source>
        <dbReference type="SAM" id="MobiDB-lite"/>
    </source>
</evidence>
<reference evidence="20" key="1">
    <citation type="submission" date="2021-01" db="UniProtKB">
        <authorList>
            <consortium name="EnsemblMetazoa"/>
        </authorList>
    </citation>
    <scope>IDENTIFICATION</scope>
</reference>
<keyword evidence="4" id="KW-0597">Phosphoprotein</keyword>
<dbReference type="InterPro" id="IPR039477">
    <property type="entry name" value="ILEI/PANDER_dom"/>
</dbReference>
<keyword evidence="12 17" id="KW-0472">Membrane</keyword>
<sequence>MYRKFCHATCLQYSLLAVLLITLVFNVMFVLDNRSRFQESQDQFAKQQARDHPKDISPHRENNAEGFVGHKKALEPPRKIRIEAKSSKSSVYVAIDGLKVYEDSSEGDKTRGIHIVVINEFSGVIMAKRTFDTYLAKEEEAMVLFLNLITEGRIVIFTIKDEGTMNLKKVGRNALKTYGSRFAEELSWRSTWAYISRKRNMWYAEAIQKSPSFNDWAAPVVVQATVQLLAQSAGCDWGNDDVARRRRNFCSKYEGYGSVCSCTNPAPINLRGDPLTNNNIASLPIAVIAANRPNYLFRMLRGLLSKPGVDPSNVIVYIDGFFDEPSAIAELFKVSVVEHVPICSKNCRISQHYKRSLKETFEKYPAADYMIILEEDLDVSKDLMDYFSQLIPVLATDQSLYCISAWNDQGYEHSSNDPSMLYRVETMPGLGWVLKKSLFMNELYPKWPGSDKFWDWDMWMRMDGNRKGRECIIPDVSRTYHFGAKGLNMNSYFQDLYFTKHALNTKSGIHFNISRVEKDSYEQHINDKIRTAEVLDHKENPCSSDRFIPDTKGRTYIFYIHQTHTGDYETWTNVARCFKLWDLDVRGFHKQMWRFWMKENQIFVVGSSSPYIHYKPDNVKPIFLPKKKKE</sequence>
<evidence type="ECO:0000256" key="9">
    <source>
        <dbReference type="ARBA" id="ARBA00022968"/>
    </source>
</evidence>
<evidence type="ECO:0000256" key="1">
    <source>
        <dbReference type="ARBA" id="ARBA00004323"/>
    </source>
</evidence>
<feature type="domain" description="ILEI/PANDER" evidence="19">
    <location>
        <begin position="111"/>
        <end position="198"/>
    </location>
</feature>
<comment type="subcellular location">
    <subcellularLocation>
        <location evidence="1 17">Golgi apparatus membrane</location>
        <topology evidence="1 17">Single-pass type II membrane protein</topology>
    </subcellularLocation>
</comment>
<keyword evidence="7 17" id="KW-0812">Transmembrane</keyword>
<evidence type="ECO:0000259" key="19">
    <source>
        <dbReference type="Pfam" id="PF15711"/>
    </source>
</evidence>
<dbReference type="PROSITE" id="PS52031">
    <property type="entry name" value="GG_LECTIN"/>
    <property type="match status" value="1"/>
</dbReference>
<evidence type="ECO:0000256" key="2">
    <source>
        <dbReference type="ARBA" id="ARBA00004922"/>
    </source>
</evidence>
<dbReference type="InterPro" id="IPR052463">
    <property type="entry name" value="O-linked_mannose_GnT"/>
</dbReference>
<evidence type="ECO:0000256" key="16">
    <source>
        <dbReference type="ARBA" id="ARBA00049045"/>
    </source>
</evidence>
<keyword evidence="5 17" id="KW-0328">Glycosyltransferase</keyword>
<comment type="catalytic activity">
    <reaction evidence="16 17">
        <text>3-O-(alpha-D-mannosyl)-L-threonyl-[protein] + UDP-N-acetyl-alpha-D-glucosamine = 3-O-(N-acetyl-beta-D-glucosaminyl-(1-&gt;2)-alpha-D-mannosyl)-L-threonyl-[protein] + UDP + H(+)</text>
        <dbReference type="Rhea" id="RHEA:54128"/>
        <dbReference type="Rhea" id="RHEA-COMP:13547"/>
        <dbReference type="Rhea" id="RHEA-COMP:13802"/>
        <dbReference type="ChEBI" id="CHEBI:15378"/>
        <dbReference type="ChEBI" id="CHEBI:57705"/>
        <dbReference type="ChEBI" id="CHEBI:58223"/>
        <dbReference type="ChEBI" id="CHEBI:137323"/>
        <dbReference type="ChEBI" id="CHEBI:138067"/>
    </reaction>
</comment>
<keyword evidence="14 17" id="KW-0464">Manganese</keyword>
<dbReference type="UniPathway" id="UPA00378"/>
<dbReference type="Pfam" id="PF03071">
    <property type="entry name" value="GNT-I"/>
    <property type="match status" value="1"/>
</dbReference>
<feature type="transmembrane region" description="Helical" evidence="17">
    <location>
        <begin position="12"/>
        <end position="31"/>
    </location>
</feature>
<keyword evidence="10 17" id="KW-1133">Transmembrane helix</keyword>
<dbReference type="CDD" id="cd13937">
    <property type="entry name" value="PANDER_GnT-1_2_like"/>
    <property type="match status" value="1"/>
</dbReference>
<evidence type="ECO:0000256" key="17">
    <source>
        <dbReference type="RuleBase" id="RU368119"/>
    </source>
</evidence>
<dbReference type="EC" id="2.4.1.-" evidence="17"/>
<feature type="compositionally biased region" description="Basic and acidic residues" evidence="18">
    <location>
        <begin position="48"/>
        <end position="63"/>
    </location>
</feature>
<dbReference type="Gene3D" id="3.90.550.10">
    <property type="entry name" value="Spore Coat Polysaccharide Biosynthesis Protein SpsA, Chain A"/>
    <property type="match status" value="1"/>
</dbReference>
<comment type="pathway">
    <text evidence="2 17">Protein modification; protein glycosylation.</text>
</comment>
<dbReference type="InterPro" id="IPR029044">
    <property type="entry name" value="Nucleotide-diphossugar_trans"/>
</dbReference>
<evidence type="ECO:0000256" key="14">
    <source>
        <dbReference type="ARBA" id="ARBA00023211"/>
    </source>
</evidence>
<organism evidence="20 21">
    <name type="scientific">Clytia hemisphaerica</name>
    <dbReference type="NCBI Taxonomy" id="252671"/>
    <lineage>
        <taxon>Eukaryota</taxon>
        <taxon>Metazoa</taxon>
        <taxon>Cnidaria</taxon>
        <taxon>Hydrozoa</taxon>
        <taxon>Hydroidolina</taxon>
        <taxon>Leptothecata</taxon>
        <taxon>Obeliida</taxon>
        <taxon>Clytiidae</taxon>
        <taxon>Clytia</taxon>
    </lineage>
</organism>
<name>A0A7M5V850_9CNID</name>
<dbReference type="FunFam" id="3.90.550.10:FF:000252">
    <property type="entry name" value="Protein O-linked-mannose beta-1,2-N-acetylglucosaminyltransferase 1"/>
    <property type="match status" value="1"/>
</dbReference>
<comment type="similarity">
    <text evidence="3 17">Belongs to the glycosyltransferase 13 family.</text>
</comment>
<dbReference type="GO" id="GO:0047223">
    <property type="term" value="F:beta-1,3-galactosyl-O-glycosyl-glycoprotein beta-1,3-N-acetylglucosaminyltransferase activity"/>
    <property type="evidence" value="ECO:0007669"/>
    <property type="project" value="TreeGrafter"/>
</dbReference>
<evidence type="ECO:0000256" key="10">
    <source>
        <dbReference type="ARBA" id="ARBA00022989"/>
    </source>
</evidence>
<evidence type="ECO:0000256" key="7">
    <source>
        <dbReference type="ARBA" id="ARBA00022692"/>
    </source>
</evidence>
<keyword evidence="13" id="KW-1015">Disulfide bond</keyword>
<dbReference type="Pfam" id="PF15711">
    <property type="entry name" value="ILEI"/>
    <property type="match status" value="1"/>
</dbReference>
<evidence type="ECO:0000256" key="8">
    <source>
        <dbReference type="ARBA" id="ARBA00022723"/>
    </source>
</evidence>
<dbReference type="SUPFAM" id="SSF53448">
    <property type="entry name" value="Nucleotide-diphospho-sugar transferases"/>
    <property type="match status" value="1"/>
</dbReference>
<evidence type="ECO:0000313" key="20">
    <source>
        <dbReference type="EnsemblMetazoa" id="CLYHEMP007648.1"/>
    </source>
</evidence>
<dbReference type="GO" id="GO:0016266">
    <property type="term" value="P:protein O-linked glycosylation via N-acetyl-galactosamine"/>
    <property type="evidence" value="ECO:0007669"/>
    <property type="project" value="TreeGrafter"/>
</dbReference>
<proteinExistence type="inferred from homology"/>
<dbReference type="GO" id="GO:0030145">
    <property type="term" value="F:manganese ion binding"/>
    <property type="evidence" value="ECO:0007669"/>
    <property type="project" value="UniProtKB-UniRule"/>
</dbReference>
<evidence type="ECO:0000256" key="13">
    <source>
        <dbReference type="ARBA" id="ARBA00023157"/>
    </source>
</evidence>
<keyword evidence="21" id="KW-1185">Reference proteome</keyword>
<comment type="cofactor">
    <cofactor evidence="17">
        <name>Mn(2+)</name>
        <dbReference type="ChEBI" id="CHEBI:29035"/>
    </cofactor>
    <text evidence="17">The manganese ion interacts primarily with the substrate UDP-N-acetylglucosamine.</text>
</comment>
<dbReference type="GO" id="GO:0000139">
    <property type="term" value="C:Golgi membrane"/>
    <property type="evidence" value="ECO:0007669"/>
    <property type="project" value="UniProtKB-SubCell"/>
</dbReference>
<dbReference type="EnsemblMetazoa" id="CLYHEMT007648.1">
    <property type="protein sequence ID" value="CLYHEMP007648.1"/>
    <property type="gene ID" value="CLYHEMG007648"/>
</dbReference>
<evidence type="ECO:0000256" key="4">
    <source>
        <dbReference type="ARBA" id="ARBA00022553"/>
    </source>
</evidence>
<keyword evidence="11 17" id="KW-0333">Golgi apparatus</keyword>
<accession>A0A7M5V850</accession>
<evidence type="ECO:0000256" key="11">
    <source>
        <dbReference type="ARBA" id="ARBA00023034"/>
    </source>
</evidence>
<dbReference type="PANTHER" id="PTHR46396:SF1">
    <property type="entry name" value="PROTEIN O-LINKED-MANNOSE BETA-1,2-N-ACETYLGLUCOSAMINYLTRANSFERASE 1"/>
    <property type="match status" value="1"/>
</dbReference>
<dbReference type="AlphaFoldDB" id="A0A7M5V850"/>
<evidence type="ECO:0000256" key="12">
    <source>
        <dbReference type="ARBA" id="ARBA00023136"/>
    </source>
</evidence>
<evidence type="ECO:0000256" key="6">
    <source>
        <dbReference type="ARBA" id="ARBA00022679"/>
    </source>
</evidence>
<evidence type="ECO:0000256" key="3">
    <source>
        <dbReference type="ARBA" id="ARBA00006492"/>
    </source>
</evidence>
<protein>
    <recommendedName>
        <fullName evidence="17">Protein O-linked-mannose beta-1,2-N-acetylglucosaminyltransferase</fullName>
        <shortName evidence="17">POMGnT1</shortName>
        <ecNumber evidence="17">2.4.1.-</ecNumber>
    </recommendedName>
</protein>
<dbReference type="RefSeq" id="XP_066915604.1">
    <property type="nucleotide sequence ID" value="XM_067059503.1"/>
</dbReference>
<keyword evidence="9 17" id="KW-0735">Signal-anchor</keyword>